<sequence>MGNLTSKTDETSSSYTLKNESTKPQAAPNKSLSVIRSRNVENFIIIWLDSNMKESKRKTQHAINQFRQVINSIRTFTDSDQCMNFIRDIKNEKIFLIISAGLSQSFVQLVEEMIQLISIYIYSNHKLKQEQWINNHRKIKGIFIQIEHICDAIKKEARQCETDLIPISIVTNISATNLDELDQSFMYSQLLKEILLELEHDDKAKSELVEFCREQYADNEKELKIIDEFNQNYSKPSPIWWYTRECFAYSMLNKALRTQDVEVIIKMGFFVRDLHQQIEQLHSQTNNQRSFIVYRGQGILNNEFEKMKKSKGCLLSFNNFLSTSTTREVSMKFARKALNNPELVAIFFRMEIDPPITSTPFASLDTISYYSAVEKEILFSMHAVFRIGEMKQIEGRMWQVDLKLTSENDPQLTQLTKYIREKIRGGTGLHRMGALMHRMGEFNKAEEIYTILLEATSDDRKELAFLHHQLGYINDQKGDLTTALIHYKKSLEINLTEMSPDDPSLSPTYSSIGIVLKKQGDLAGALEQYQHALAIDTNEPEPDQLQIATRHNNIGAVLKDQKKYTEALASYQIALKIQVAHLPSRSPLIATTYNNIGLVHSSMGDKSTAVSYYVKSLEIFQRTLTSNHPSLAVAHRNIARALEDLQRYEEALEHATQALDISCRAFGSDNSEVKLNRENLNRIQQKIMVDLTTSE</sequence>
<keyword evidence="1" id="KW-0677">Repeat</keyword>
<dbReference type="Proteomes" id="UP000663851">
    <property type="component" value="Unassembled WGS sequence"/>
</dbReference>
<name>A0A820B3P7_9BILA</name>
<accession>A0A820B3P7</accession>
<protein>
    <recommendedName>
        <fullName evidence="6">ADP ribosyltransferase domain-containing protein</fullName>
    </recommendedName>
</protein>
<proteinExistence type="predicted"/>
<dbReference type="PROSITE" id="PS51996">
    <property type="entry name" value="TR_MART"/>
    <property type="match status" value="1"/>
</dbReference>
<dbReference type="EMBL" id="CAJOBO010000333">
    <property type="protein sequence ID" value="CAF4195067.1"/>
    <property type="molecule type" value="Genomic_DNA"/>
</dbReference>
<dbReference type="Pfam" id="PF13181">
    <property type="entry name" value="TPR_8"/>
    <property type="match status" value="1"/>
</dbReference>
<dbReference type="SUPFAM" id="SSF48452">
    <property type="entry name" value="TPR-like"/>
    <property type="match status" value="2"/>
</dbReference>
<evidence type="ECO:0000256" key="1">
    <source>
        <dbReference type="ARBA" id="ARBA00022737"/>
    </source>
</evidence>
<evidence type="ECO:0000313" key="8">
    <source>
        <dbReference type="EMBL" id="CAF4195067.1"/>
    </source>
</evidence>
<dbReference type="AlphaFoldDB" id="A0A820B3P7"/>
<dbReference type="Pfam" id="PF13424">
    <property type="entry name" value="TPR_12"/>
    <property type="match status" value="2"/>
</dbReference>
<feature type="repeat" description="TPR" evidence="3">
    <location>
        <begin position="590"/>
        <end position="623"/>
    </location>
</feature>
<evidence type="ECO:0000259" key="6">
    <source>
        <dbReference type="Pfam" id="PF03496"/>
    </source>
</evidence>
<feature type="repeat" description="TPR" evidence="3">
    <location>
        <begin position="506"/>
        <end position="539"/>
    </location>
</feature>
<evidence type="ECO:0000313" key="9">
    <source>
        <dbReference type="Proteomes" id="UP000663851"/>
    </source>
</evidence>
<dbReference type="Pfam" id="PF03496">
    <property type="entry name" value="ADPrib_exo_Tox"/>
    <property type="match status" value="1"/>
</dbReference>
<dbReference type="GO" id="GO:0005576">
    <property type="term" value="C:extracellular region"/>
    <property type="evidence" value="ECO:0007669"/>
    <property type="project" value="InterPro"/>
</dbReference>
<keyword evidence="2 3" id="KW-0802">TPR repeat</keyword>
<evidence type="ECO:0000256" key="5">
    <source>
        <dbReference type="SAM" id="MobiDB-lite"/>
    </source>
</evidence>
<evidence type="ECO:0000256" key="3">
    <source>
        <dbReference type="PROSITE-ProRule" id="PRU00339"/>
    </source>
</evidence>
<feature type="coiled-coil region" evidence="4">
    <location>
        <begin position="631"/>
        <end position="658"/>
    </location>
</feature>
<dbReference type="PANTHER" id="PTHR45641">
    <property type="entry name" value="TETRATRICOPEPTIDE REPEAT PROTEIN (AFU_ORTHOLOGUE AFUA_6G03870)"/>
    <property type="match status" value="1"/>
</dbReference>
<gene>
    <name evidence="8" type="ORF">HFQ381_LOCUS7097</name>
    <name evidence="7" type="ORF">LUA448_LOCUS6381</name>
</gene>
<dbReference type="InterPro" id="IPR019734">
    <property type="entry name" value="TPR_rpt"/>
</dbReference>
<dbReference type="PANTHER" id="PTHR45641:SF19">
    <property type="entry name" value="NEPHROCYSTIN-3"/>
    <property type="match status" value="1"/>
</dbReference>
<dbReference type="PROSITE" id="PS50005">
    <property type="entry name" value="TPR"/>
    <property type="match status" value="2"/>
</dbReference>
<evidence type="ECO:0000313" key="7">
    <source>
        <dbReference type="EMBL" id="CAF3278408.1"/>
    </source>
</evidence>
<feature type="domain" description="ADP ribosyltransferase" evidence="6">
    <location>
        <begin position="242"/>
        <end position="394"/>
    </location>
</feature>
<dbReference type="SUPFAM" id="SSF56399">
    <property type="entry name" value="ADP-ribosylation"/>
    <property type="match status" value="1"/>
</dbReference>
<dbReference type="SMART" id="SM00028">
    <property type="entry name" value="TPR"/>
    <property type="match status" value="6"/>
</dbReference>
<evidence type="ECO:0000256" key="2">
    <source>
        <dbReference type="ARBA" id="ARBA00022803"/>
    </source>
</evidence>
<reference evidence="8" key="1">
    <citation type="submission" date="2021-02" db="EMBL/GenBank/DDBJ databases">
        <authorList>
            <person name="Nowell W R."/>
        </authorList>
    </citation>
    <scope>NUCLEOTIDE SEQUENCE</scope>
</reference>
<dbReference type="EMBL" id="CAJNYD010000597">
    <property type="protein sequence ID" value="CAF3278408.1"/>
    <property type="molecule type" value="Genomic_DNA"/>
</dbReference>
<dbReference type="InterPro" id="IPR003540">
    <property type="entry name" value="ADP-ribosyltransferase"/>
</dbReference>
<dbReference type="Proteomes" id="UP000663833">
    <property type="component" value="Unassembled WGS sequence"/>
</dbReference>
<keyword evidence="4" id="KW-0175">Coiled coil</keyword>
<dbReference type="Gene3D" id="1.25.40.10">
    <property type="entry name" value="Tetratricopeptide repeat domain"/>
    <property type="match status" value="2"/>
</dbReference>
<evidence type="ECO:0000256" key="4">
    <source>
        <dbReference type="SAM" id="Coils"/>
    </source>
</evidence>
<dbReference type="Gene3D" id="3.90.176.10">
    <property type="entry name" value="Toxin ADP-ribosyltransferase, Chain A, domain 1"/>
    <property type="match status" value="1"/>
</dbReference>
<feature type="region of interest" description="Disordered" evidence="5">
    <location>
        <begin position="1"/>
        <end position="30"/>
    </location>
</feature>
<organism evidence="8 9">
    <name type="scientific">Rotaria socialis</name>
    <dbReference type="NCBI Taxonomy" id="392032"/>
    <lineage>
        <taxon>Eukaryota</taxon>
        <taxon>Metazoa</taxon>
        <taxon>Spiralia</taxon>
        <taxon>Gnathifera</taxon>
        <taxon>Rotifera</taxon>
        <taxon>Eurotatoria</taxon>
        <taxon>Bdelloidea</taxon>
        <taxon>Philodinida</taxon>
        <taxon>Philodinidae</taxon>
        <taxon>Rotaria</taxon>
    </lineage>
</organism>
<comment type="caution">
    <text evidence="8">The sequence shown here is derived from an EMBL/GenBank/DDBJ whole genome shotgun (WGS) entry which is preliminary data.</text>
</comment>
<dbReference type="InterPro" id="IPR011990">
    <property type="entry name" value="TPR-like_helical_dom_sf"/>
</dbReference>